<evidence type="ECO:0000256" key="1">
    <source>
        <dbReference type="SAM" id="MobiDB-lite"/>
    </source>
</evidence>
<sequence>MKKRYCSVLLVLLFALALSACGNSADEDQSVRPSIEEETRSVESSGGEDEDPLAEVPEDISEDGQKASTDEGIDNSRETGGEKMQEMTVEVSGQKFQASLYDNETVHAFLERLPMTLDMEELNGNEKFYYLDVGLPANSEIVGNIKAGDIMLFGSDCLVLFFEDFSTSYNYTRIGHIEEEEAFVKALSGGTVEITFEAEE</sequence>
<dbReference type="EMBL" id="CP102290">
    <property type="protein sequence ID" value="UWP59564.1"/>
    <property type="molecule type" value="Genomic_DNA"/>
</dbReference>
<accession>A0ABY5VG36</accession>
<protein>
    <submittedName>
        <fullName evidence="4">Cyclophilin-like fold protein</fullName>
    </submittedName>
</protein>
<feature type="compositionally biased region" description="Acidic residues" evidence="1">
    <location>
        <begin position="46"/>
        <end position="62"/>
    </location>
</feature>
<dbReference type="Proteomes" id="UP001060164">
    <property type="component" value="Chromosome"/>
</dbReference>
<feature type="domain" description="Cyclophilin-like" evidence="3">
    <location>
        <begin position="90"/>
        <end position="197"/>
    </location>
</feature>
<feature type="compositionally biased region" description="Basic and acidic residues" evidence="1">
    <location>
        <begin position="63"/>
        <end position="85"/>
    </location>
</feature>
<evidence type="ECO:0000256" key="2">
    <source>
        <dbReference type="SAM" id="SignalP"/>
    </source>
</evidence>
<dbReference type="RefSeq" id="WP_242830234.1">
    <property type="nucleotide sequence ID" value="NZ_CABLBR010000005.1"/>
</dbReference>
<organism evidence="4 5">
    <name type="scientific">Ruminococcus gauvreauii</name>
    <dbReference type="NCBI Taxonomy" id="438033"/>
    <lineage>
        <taxon>Bacteria</taxon>
        <taxon>Bacillati</taxon>
        <taxon>Bacillota</taxon>
        <taxon>Clostridia</taxon>
        <taxon>Eubacteriales</taxon>
        <taxon>Oscillospiraceae</taxon>
        <taxon>Ruminococcus</taxon>
    </lineage>
</organism>
<name>A0ABY5VG36_9FIRM</name>
<proteinExistence type="predicted"/>
<keyword evidence="2" id="KW-0732">Signal</keyword>
<evidence type="ECO:0000259" key="3">
    <source>
        <dbReference type="Pfam" id="PF18050"/>
    </source>
</evidence>
<dbReference type="SUPFAM" id="SSF50891">
    <property type="entry name" value="Cyclophilin-like"/>
    <property type="match status" value="1"/>
</dbReference>
<evidence type="ECO:0000313" key="4">
    <source>
        <dbReference type="EMBL" id="UWP59564.1"/>
    </source>
</evidence>
<keyword evidence="5" id="KW-1185">Reference proteome</keyword>
<dbReference type="InterPro" id="IPR041183">
    <property type="entry name" value="Cyclophilin-like"/>
</dbReference>
<reference evidence="4" key="1">
    <citation type="journal article" date="2022" name="Cell">
        <title>Design, construction, and in vivo augmentation of a complex gut microbiome.</title>
        <authorList>
            <person name="Cheng A.G."/>
            <person name="Ho P.Y."/>
            <person name="Aranda-Diaz A."/>
            <person name="Jain S."/>
            <person name="Yu F.B."/>
            <person name="Meng X."/>
            <person name="Wang M."/>
            <person name="Iakiviak M."/>
            <person name="Nagashima K."/>
            <person name="Zhao A."/>
            <person name="Murugkar P."/>
            <person name="Patil A."/>
            <person name="Atabakhsh K."/>
            <person name="Weakley A."/>
            <person name="Yan J."/>
            <person name="Brumbaugh A.R."/>
            <person name="Higginbottom S."/>
            <person name="Dimas A."/>
            <person name="Shiver A.L."/>
            <person name="Deutschbauer A."/>
            <person name="Neff N."/>
            <person name="Sonnenburg J.L."/>
            <person name="Huang K.C."/>
            <person name="Fischbach M.A."/>
        </authorList>
    </citation>
    <scope>NUCLEOTIDE SEQUENCE</scope>
    <source>
        <strain evidence="4">DSM 19829</strain>
    </source>
</reference>
<feature type="region of interest" description="Disordered" evidence="1">
    <location>
        <begin position="25"/>
        <end position="85"/>
    </location>
</feature>
<evidence type="ECO:0000313" key="5">
    <source>
        <dbReference type="Proteomes" id="UP001060164"/>
    </source>
</evidence>
<gene>
    <name evidence="4" type="ORF">NQ502_00420</name>
</gene>
<feature type="signal peptide" evidence="2">
    <location>
        <begin position="1"/>
        <end position="25"/>
    </location>
</feature>
<dbReference type="PROSITE" id="PS51257">
    <property type="entry name" value="PROKAR_LIPOPROTEIN"/>
    <property type="match status" value="1"/>
</dbReference>
<dbReference type="InterPro" id="IPR029000">
    <property type="entry name" value="Cyclophilin-like_dom_sf"/>
</dbReference>
<dbReference type="Gene3D" id="2.40.100.20">
    <property type="match status" value="1"/>
</dbReference>
<feature type="chain" id="PRO_5045386323" evidence="2">
    <location>
        <begin position="26"/>
        <end position="200"/>
    </location>
</feature>
<dbReference type="Pfam" id="PF18050">
    <property type="entry name" value="Cyclophil_like2"/>
    <property type="match status" value="1"/>
</dbReference>